<proteinExistence type="predicted"/>
<organism evidence="2 3">
    <name type="scientific">Cucurbita argyrosperma subsp. sororia</name>
    <dbReference type="NCBI Taxonomy" id="37648"/>
    <lineage>
        <taxon>Eukaryota</taxon>
        <taxon>Viridiplantae</taxon>
        <taxon>Streptophyta</taxon>
        <taxon>Embryophyta</taxon>
        <taxon>Tracheophyta</taxon>
        <taxon>Spermatophyta</taxon>
        <taxon>Magnoliopsida</taxon>
        <taxon>eudicotyledons</taxon>
        <taxon>Gunneridae</taxon>
        <taxon>Pentapetalae</taxon>
        <taxon>rosids</taxon>
        <taxon>fabids</taxon>
        <taxon>Cucurbitales</taxon>
        <taxon>Cucurbitaceae</taxon>
        <taxon>Cucurbiteae</taxon>
        <taxon>Cucurbita</taxon>
    </lineage>
</organism>
<dbReference type="EMBL" id="JAGKQH010000013">
    <property type="protein sequence ID" value="KAG6584087.1"/>
    <property type="molecule type" value="Genomic_DNA"/>
</dbReference>
<evidence type="ECO:0000313" key="2">
    <source>
        <dbReference type="EMBL" id="KAG6584087.1"/>
    </source>
</evidence>
<feature type="region of interest" description="Disordered" evidence="1">
    <location>
        <begin position="45"/>
        <end position="70"/>
    </location>
</feature>
<dbReference type="Proteomes" id="UP000685013">
    <property type="component" value="Chromosome 13"/>
</dbReference>
<gene>
    <name evidence="2" type="ORF">SDJN03_20019</name>
</gene>
<name>A0AAV6MNU3_9ROSI</name>
<feature type="non-terminal residue" evidence="2">
    <location>
        <position position="1"/>
    </location>
</feature>
<evidence type="ECO:0000256" key="1">
    <source>
        <dbReference type="SAM" id="MobiDB-lite"/>
    </source>
</evidence>
<evidence type="ECO:0000313" key="3">
    <source>
        <dbReference type="Proteomes" id="UP000685013"/>
    </source>
</evidence>
<reference evidence="2 3" key="1">
    <citation type="journal article" date="2021" name="Hortic Res">
        <title>The domestication of Cucurbita argyrosperma as revealed by the genome of its wild relative.</title>
        <authorList>
            <person name="Barrera-Redondo J."/>
            <person name="Sanchez-de la Vega G."/>
            <person name="Aguirre-Liguori J.A."/>
            <person name="Castellanos-Morales G."/>
            <person name="Gutierrez-Guerrero Y.T."/>
            <person name="Aguirre-Dugua X."/>
            <person name="Aguirre-Planter E."/>
            <person name="Tenaillon M.I."/>
            <person name="Lira-Saade R."/>
            <person name="Eguiarte L.E."/>
        </authorList>
    </citation>
    <scope>NUCLEOTIDE SEQUENCE [LARGE SCALE GENOMIC DNA]</scope>
    <source>
        <strain evidence="2">JBR-2021</strain>
    </source>
</reference>
<keyword evidence="3" id="KW-1185">Reference proteome</keyword>
<accession>A0AAV6MNU3</accession>
<protein>
    <submittedName>
        <fullName evidence="2">Uncharacterized protein</fullName>
    </submittedName>
</protein>
<sequence length="100" mass="11216">MQSSELDGDRRRMMNDVGEVAIDLQDTGRTTGENCRREIFHVNERARSEKDSEDGVDVVPPKPSSVNLDMKSKQPVIEVANFVCEVRRARNLVVPEGTDS</sequence>
<dbReference type="AlphaFoldDB" id="A0AAV6MNU3"/>
<comment type="caution">
    <text evidence="2">The sequence shown here is derived from an EMBL/GenBank/DDBJ whole genome shotgun (WGS) entry which is preliminary data.</text>
</comment>